<gene>
    <name evidence="2" type="ORF">NCGR_LOCUS41146</name>
</gene>
<dbReference type="AlphaFoldDB" id="A0A811QF72"/>
<sequence length="218" mass="23633">MARVRSMAGSVREGELRRSADHIAILSGRQTLELTEMGSPGLETATRQGRQRWQRPHQGMLKMNVDGSFKCQDACGGWGYVIRDDLGAIIQSGWGRKDFACSPLHMELLACLQGLGAAVQLGIQDLELETDAKQVVDAIKGNDFRLSLVGGLVHEVKELLAENFTQALVLYAPRDCNRVAHELAALGSKCEEAQPSVLAGVPDCIMYLVSGDLADVVD</sequence>
<dbReference type="GO" id="GO:0004523">
    <property type="term" value="F:RNA-DNA hybrid ribonuclease activity"/>
    <property type="evidence" value="ECO:0007669"/>
    <property type="project" value="InterPro"/>
</dbReference>
<feature type="domain" description="RNase H type-1" evidence="1">
    <location>
        <begin position="64"/>
        <end position="185"/>
    </location>
</feature>
<evidence type="ECO:0000313" key="3">
    <source>
        <dbReference type="Proteomes" id="UP000604825"/>
    </source>
</evidence>
<dbReference type="OrthoDB" id="696282at2759"/>
<accession>A0A811QF72</accession>
<name>A0A811QF72_9POAL</name>
<dbReference type="InterPro" id="IPR036397">
    <property type="entry name" value="RNaseH_sf"/>
</dbReference>
<dbReference type="Pfam" id="PF13456">
    <property type="entry name" value="RVT_3"/>
    <property type="match status" value="1"/>
</dbReference>
<dbReference type="PANTHER" id="PTHR47074:SF11">
    <property type="entry name" value="REVERSE TRANSCRIPTASE-LIKE PROTEIN"/>
    <property type="match status" value="1"/>
</dbReference>
<comment type="caution">
    <text evidence="2">The sequence shown here is derived from an EMBL/GenBank/DDBJ whole genome shotgun (WGS) entry which is preliminary data.</text>
</comment>
<protein>
    <recommendedName>
        <fullName evidence="1">RNase H type-1 domain-containing protein</fullName>
    </recommendedName>
</protein>
<organism evidence="2 3">
    <name type="scientific">Miscanthus lutarioriparius</name>
    <dbReference type="NCBI Taxonomy" id="422564"/>
    <lineage>
        <taxon>Eukaryota</taxon>
        <taxon>Viridiplantae</taxon>
        <taxon>Streptophyta</taxon>
        <taxon>Embryophyta</taxon>
        <taxon>Tracheophyta</taxon>
        <taxon>Spermatophyta</taxon>
        <taxon>Magnoliopsida</taxon>
        <taxon>Liliopsida</taxon>
        <taxon>Poales</taxon>
        <taxon>Poaceae</taxon>
        <taxon>PACMAD clade</taxon>
        <taxon>Panicoideae</taxon>
        <taxon>Andropogonodae</taxon>
        <taxon>Andropogoneae</taxon>
        <taxon>Saccharinae</taxon>
        <taxon>Miscanthus</taxon>
    </lineage>
</organism>
<dbReference type="Gene3D" id="3.30.420.10">
    <property type="entry name" value="Ribonuclease H-like superfamily/Ribonuclease H"/>
    <property type="match status" value="1"/>
</dbReference>
<dbReference type="CDD" id="cd06222">
    <property type="entry name" value="RNase_H_like"/>
    <property type="match status" value="1"/>
</dbReference>
<reference evidence="2" key="1">
    <citation type="submission" date="2020-10" db="EMBL/GenBank/DDBJ databases">
        <authorList>
            <person name="Han B."/>
            <person name="Lu T."/>
            <person name="Zhao Q."/>
            <person name="Huang X."/>
            <person name="Zhao Y."/>
        </authorList>
    </citation>
    <scope>NUCLEOTIDE SEQUENCE</scope>
</reference>
<keyword evidence="3" id="KW-1185">Reference proteome</keyword>
<dbReference type="GO" id="GO:0003676">
    <property type="term" value="F:nucleic acid binding"/>
    <property type="evidence" value="ECO:0007669"/>
    <property type="project" value="InterPro"/>
</dbReference>
<dbReference type="InterPro" id="IPR012337">
    <property type="entry name" value="RNaseH-like_sf"/>
</dbReference>
<dbReference type="InterPro" id="IPR052929">
    <property type="entry name" value="RNase_H-like_EbsB-rel"/>
</dbReference>
<dbReference type="SUPFAM" id="SSF53098">
    <property type="entry name" value="Ribonuclease H-like"/>
    <property type="match status" value="1"/>
</dbReference>
<dbReference type="PANTHER" id="PTHR47074">
    <property type="entry name" value="BNAC02G40300D PROTEIN"/>
    <property type="match status" value="1"/>
</dbReference>
<evidence type="ECO:0000259" key="1">
    <source>
        <dbReference type="Pfam" id="PF13456"/>
    </source>
</evidence>
<proteinExistence type="predicted"/>
<dbReference type="InterPro" id="IPR044730">
    <property type="entry name" value="RNase_H-like_dom_plant"/>
</dbReference>
<dbReference type="EMBL" id="CAJGYO010000010">
    <property type="protein sequence ID" value="CAD6257661.1"/>
    <property type="molecule type" value="Genomic_DNA"/>
</dbReference>
<dbReference type="InterPro" id="IPR002156">
    <property type="entry name" value="RNaseH_domain"/>
</dbReference>
<dbReference type="Proteomes" id="UP000604825">
    <property type="component" value="Unassembled WGS sequence"/>
</dbReference>
<evidence type="ECO:0000313" key="2">
    <source>
        <dbReference type="EMBL" id="CAD6257661.1"/>
    </source>
</evidence>